<dbReference type="InterPro" id="IPR035919">
    <property type="entry name" value="EAL_sf"/>
</dbReference>
<dbReference type="OrthoDB" id="9814202at2"/>
<reference evidence="2 3" key="1">
    <citation type="submission" date="2018-04" db="EMBL/GenBank/DDBJ databases">
        <title>Altererythrobacter sp. HME9302 genome sequencing and assembly.</title>
        <authorList>
            <person name="Kang H."/>
            <person name="Kim H."/>
            <person name="Joh K."/>
        </authorList>
    </citation>
    <scope>NUCLEOTIDE SEQUENCE [LARGE SCALE GENOMIC DNA]</scope>
    <source>
        <strain evidence="2 3">HME9302</strain>
    </source>
</reference>
<dbReference type="SUPFAM" id="SSF55073">
    <property type="entry name" value="Nucleotide cyclase"/>
    <property type="match status" value="1"/>
</dbReference>
<organism evidence="2 3">
    <name type="scientific">Alteripontixanthobacter maritimus</name>
    <dbReference type="NCBI Taxonomy" id="2161824"/>
    <lineage>
        <taxon>Bacteria</taxon>
        <taxon>Pseudomonadati</taxon>
        <taxon>Pseudomonadota</taxon>
        <taxon>Alphaproteobacteria</taxon>
        <taxon>Sphingomonadales</taxon>
        <taxon>Erythrobacteraceae</taxon>
        <taxon>Alteripontixanthobacter</taxon>
    </lineage>
</organism>
<dbReference type="SMART" id="SM00267">
    <property type="entry name" value="GGDEF"/>
    <property type="match status" value="1"/>
</dbReference>
<dbReference type="InterPro" id="IPR043128">
    <property type="entry name" value="Rev_trsase/Diguanyl_cyclase"/>
</dbReference>
<feature type="domain" description="EAL" evidence="1">
    <location>
        <begin position="191"/>
        <end position="438"/>
    </location>
</feature>
<proteinExistence type="predicted"/>
<dbReference type="Gene3D" id="3.30.70.270">
    <property type="match status" value="1"/>
</dbReference>
<protein>
    <submittedName>
        <fullName evidence="2">Putative signaling protein</fullName>
    </submittedName>
</protein>
<dbReference type="SMART" id="SM00052">
    <property type="entry name" value="EAL"/>
    <property type="match status" value="1"/>
</dbReference>
<evidence type="ECO:0000313" key="3">
    <source>
        <dbReference type="Proteomes" id="UP000253727"/>
    </source>
</evidence>
<dbReference type="PANTHER" id="PTHR33121">
    <property type="entry name" value="CYCLIC DI-GMP PHOSPHODIESTERASE PDEF"/>
    <property type="match status" value="1"/>
</dbReference>
<dbReference type="Gene3D" id="3.20.20.450">
    <property type="entry name" value="EAL domain"/>
    <property type="match status" value="1"/>
</dbReference>
<evidence type="ECO:0000313" key="2">
    <source>
        <dbReference type="EMBL" id="RDC59672.1"/>
    </source>
</evidence>
<dbReference type="Pfam" id="PF00563">
    <property type="entry name" value="EAL"/>
    <property type="match status" value="1"/>
</dbReference>
<dbReference type="PANTHER" id="PTHR33121:SF70">
    <property type="entry name" value="SIGNALING PROTEIN YKOW"/>
    <property type="match status" value="1"/>
</dbReference>
<evidence type="ECO:0000259" key="1">
    <source>
        <dbReference type="PROSITE" id="PS50883"/>
    </source>
</evidence>
<name>A0A369Q5B5_9SPHN</name>
<accession>A0A369Q5B5</accession>
<dbReference type="InterPro" id="IPR050706">
    <property type="entry name" value="Cyclic-di-GMP_PDE-like"/>
</dbReference>
<gene>
    <name evidence="2" type="ORF">HME9302_00864</name>
</gene>
<dbReference type="CDD" id="cd01948">
    <property type="entry name" value="EAL"/>
    <property type="match status" value="1"/>
</dbReference>
<dbReference type="SUPFAM" id="SSF141868">
    <property type="entry name" value="EAL domain-like"/>
    <property type="match status" value="1"/>
</dbReference>
<dbReference type="InterPro" id="IPR029787">
    <property type="entry name" value="Nucleotide_cyclase"/>
</dbReference>
<keyword evidence="3" id="KW-1185">Reference proteome</keyword>
<dbReference type="Proteomes" id="UP000253727">
    <property type="component" value="Unassembled WGS sequence"/>
</dbReference>
<dbReference type="Pfam" id="PF00990">
    <property type="entry name" value="GGDEF"/>
    <property type="match status" value="1"/>
</dbReference>
<dbReference type="InterPro" id="IPR000160">
    <property type="entry name" value="GGDEF_dom"/>
</dbReference>
<dbReference type="PROSITE" id="PS50883">
    <property type="entry name" value="EAL"/>
    <property type="match status" value="1"/>
</dbReference>
<comment type="caution">
    <text evidence="2">The sequence shown here is derived from an EMBL/GenBank/DDBJ whole genome shotgun (WGS) entry which is preliminary data.</text>
</comment>
<dbReference type="InterPro" id="IPR001633">
    <property type="entry name" value="EAL_dom"/>
</dbReference>
<dbReference type="EMBL" id="QBKA01000002">
    <property type="protein sequence ID" value="RDC59672.1"/>
    <property type="molecule type" value="Genomic_DNA"/>
</dbReference>
<sequence length="438" mass="47193">MRHAVIDRNEPSRDMLTGLANRAGAMTRIAKWQAKAAAEGEAAPIHAMLIGIGRIATVNLAYGEAAGDGALSEIARRIDHFAADEFETGGFLAARLDGGKFLLTACEPCSRERWQWLGEALADSLAHPIAAAEGAGVVRLWPRLSLIRLAPGEAADSLLDRLAHSLDTAQRVHGKRLFWADQTAEVPGRGAAQLEVDLLAALNRDEIEICFQPQYSLSDGTLVGAEALARWQHPDLGLVGAGPLFEIAERADHVAQLSRHIAERALTKAAAWPRHLRMSLNITPADLASTSFAESFTGLLKNCGFPADRLTLELTEQVLLSDIEQAGEALGELRAAGMRIALDDFGAGFCNFRYLKVLPLDTLKLDRAMIEGIAEDPRDLAVLRGIIAMARALGLSLVAEGIETEAQRKVAKREGVEVVQGFLTGKPVGAEDFLKLTR</sequence>
<dbReference type="GO" id="GO:0071111">
    <property type="term" value="F:cyclic-guanylate-specific phosphodiesterase activity"/>
    <property type="evidence" value="ECO:0007669"/>
    <property type="project" value="InterPro"/>
</dbReference>
<dbReference type="AlphaFoldDB" id="A0A369Q5B5"/>